<protein>
    <submittedName>
        <fullName evidence="4">Acetyltransferase (GNAT) family protein</fullName>
    </submittedName>
</protein>
<dbReference type="Proteomes" id="UP000277671">
    <property type="component" value="Unassembled WGS sequence"/>
</dbReference>
<dbReference type="InterPro" id="IPR000182">
    <property type="entry name" value="GNAT_dom"/>
</dbReference>
<evidence type="ECO:0000313" key="5">
    <source>
        <dbReference type="Proteomes" id="UP000277671"/>
    </source>
</evidence>
<dbReference type="PANTHER" id="PTHR43877">
    <property type="entry name" value="AMINOALKYLPHOSPHONATE N-ACETYLTRANSFERASE-RELATED-RELATED"/>
    <property type="match status" value="1"/>
</dbReference>
<dbReference type="CDD" id="cd04301">
    <property type="entry name" value="NAT_SF"/>
    <property type="match status" value="1"/>
</dbReference>
<dbReference type="InterPro" id="IPR050832">
    <property type="entry name" value="Bact_Acetyltransf"/>
</dbReference>
<keyword evidence="1 4" id="KW-0808">Transferase</keyword>
<dbReference type="EMBL" id="RBKT01000001">
    <property type="protein sequence ID" value="RKR92162.1"/>
    <property type="molecule type" value="Genomic_DNA"/>
</dbReference>
<name>A0A495JV27_9ACTN</name>
<dbReference type="Gene3D" id="3.40.630.30">
    <property type="match status" value="1"/>
</dbReference>
<evidence type="ECO:0000256" key="2">
    <source>
        <dbReference type="ARBA" id="ARBA00023315"/>
    </source>
</evidence>
<evidence type="ECO:0000259" key="3">
    <source>
        <dbReference type="PROSITE" id="PS51186"/>
    </source>
</evidence>
<dbReference type="InterPro" id="IPR016181">
    <property type="entry name" value="Acyl_CoA_acyltransferase"/>
</dbReference>
<gene>
    <name evidence="4" type="ORF">BDK92_6596</name>
</gene>
<dbReference type="SUPFAM" id="SSF55729">
    <property type="entry name" value="Acyl-CoA N-acyltransferases (Nat)"/>
    <property type="match status" value="2"/>
</dbReference>
<sequence>MTAADLKPTIELLVLAAGADKRHRLTERLTSAAADEIHYAFVAERAGTVIGAGKLTSEPVFPGTASTLVAVAEEHRGGGVGTALAAKLSEAARELPPGTVVTSTLRDDLDRGRRFAERYGLAVTHHSVGWRFDLAGRGEEVTGLATAAAERAGIRIQVTDLKSDDATVMACVGRTLVGLPVPGGENQDVDLAQIRRYFSDTSVVLLAEPLDPGQSAPWGLSIVDEQVGTGDWYTVYTGVEVARRGAGVASALKTAALRYAYDVGAVALTTHNDDTNEPILRLNRALGMAPSVGYWSLAGTPDVADPA</sequence>
<reference evidence="4 5" key="1">
    <citation type="submission" date="2018-10" db="EMBL/GenBank/DDBJ databases">
        <title>Sequencing the genomes of 1000 actinobacteria strains.</title>
        <authorList>
            <person name="Klenk H.-P."/>
        </authorList>
    </citation>
    <scope>NUCLEOTIDE SEQUENCE [LARGE SCALE GENOMIC DNA]</scope>
    <source>
        <strain evidence="4 5">DSM 45175</strain>
    </source>
</reference>
<keyword evidence="5" id="KW-1185">Reference proteome</keyword>
<dbReference type="GO" id="GO:0016747">
    <property type="term" value="F:acyltransferase activity, transferring groups other than amino-acyl groups"/>
    <property type="evidence" value="ECO:0007669"/>
    <property type="project" value="InterPro"/>
</dbReference>
<keyword evidence="2" id="KW-0012">Acyltransferase</keyword>
<evidence type="ECO:0000256" key="1">
    <source>
        <dbReference type="ARBA" id="ARBA00022679"/>
    </source>
</evidence>
<accession>A0A495JV27</accession>
<feature type="domain" description="N-acetyltransferase" evidence="3">
    <location>
        <begin position="1"/>
        <end position="144"/>
    </location>
</feature>
<organism evidence="4 5">
    <name type="scientific">Micromonospora pisi</name>
    <dbReference type="NCBI Taxonomy" id="589240"/>
    <lineage>
        <taxon>Bacteria</taxon>
        <taxon>Bacillati</taxon>
        <taxon>Actinomycetota</taxon>
        <taxon>Actinomycetes</taxon>
        <taxon>Micromonosporales</taxon>
        <taxon>Micromonosporaceae</taxon>
        <taxon>Micromonospora</taxon>
    </lineage>
</organism>
<dbReference type="Pfam" id="PF00583">
    <property type="entry name" value="Acetyltransf_1"/>
    <property type="match status" value="1"/>
</dbReference>
<proteinExistence type="predicted"/>
<evidence type="ECO:0000313" key="4">
    <source>
        <dbReference type="EMBL" id="RKR92162.1"/>
    </source>
</evidence>
<dbReference type="AlphaFoldDB" id="A0A495JV27"/>
<comment type="caution">
    <text evidence="4">The sequence shown here is derived from an EMBL/GenBank/DDBJ whole genome shotgun (WGS) entry which is preliminary data.</text>
</comment>
<dbReference type="PROSITE" id="PS51186">
    <property type="entry name" value="GNAT"/>
    <property type="match status" value="1"/>
</dbReference>